<feature type="transmembrane region" description="Helical" evidence="1">
    <location>
        <begin position="322"/>
        <end position="342"/>
    </location>
</feature>
<protein>
    <recommendedName>
        <fullName evidence="4">ABC transporter permease</fullName>
    </recommendedName>
</protein>
<dbReference type="RefSeq" id="WP_285931135.1">
    <property type="nucleotide sequence ID" value="NZ_JASTZU010000022.1"/>
</dbReference>
<reference evidence="2 3" key="1">
    <citation type="submission" date="2023-06" db="EMBL/GenBank/DDBJ databases">
        <title>Aquibacillus rhizosphaerae LR5S19.</title>
        <authorList>
            <person name="Sun J.-Q."/>
        </authorList>
    </citation>
    <scope>NUCLEOTIDE SEQUENCE [LARGE SCALE GENOMIC DNA]</scope>
    <source>
        <strain evidence="2 3">LR5S19</strain>
    </source>
</reference>
<comment type="caution">
    <text evidence="2">The sequence shown here is derived from an EMBL/GenBank/DDBJ whole genome shotgun (WGS) entry which is preliminary data.</text>
</comment>
<proteinExistence type="predicted"/>
<accession>A0ABT7L2R6</accession>
<evidence type="ECO:0000313" key="3">
    <source>
        <dbReference type="Proteomes" id="UP001235343"/>
    </source>
</evidence>
<keyword evidence="1" id="KW-0472">Membrane</keyword>
<sequence>MKSHPSVRRAHHNIRRGRWNKKKKLYKLAFGLSFDLTISIYVGLFTLFGGVILYDTIQQYSGFFSEIERFLLNNYLTILLVLIIRPLIGAANRPGILFSSAELQLSLLPYSIKELILLCMIEKWKKTLIILCSLALLLGLITPFSSLFLLSVTALIFVMDILMTYPQWRLYQFPFRKKFIYILLAILIVAITRTVASIFHTDLLLIVGLCLLIGMVGIILRDTRGYVNWTKVVQTNDLIIWNIWFINKMSEMEIKPPTRQGLLGQLFRSKKSKKPFRYRDGSAIYRKLWKLYFIDHREQVVQTIGSIIIILSVLSFHGPWLIAISISLSIFLYAQMIAGFFSDGFSDKLIFSIPWDLNMWRNAFLKWVFGVGIILLLCVIFIFLLQGDYLIWIPFQLLLYGSVAVYFIRLLISERISILKKQYKKITWKQTVITVLLFLIVINSVVYPWVSISCLILVFIQKQAWYK</sequence>
<feature type="transmembrane region" description="Helical" evidence="1">
    <location>
        <begin position="74"/>
        <end position="91"/>
    </location>
</feature>
<feature type="transmembrane region" description="Helical" evidence="1">
    <location>
        <begin position="179"/>
        <end position="196"/>
    </location>
</feature>
<evidence type="ECO:0008006" key="4">
    <source>
        <dbReference type="Google" id="ProtNLM"/>
    </source>
</evidence>
<name>A0ABT7L2R6_9BACI</name>
<feature type="transmembrane region" description="Helical" evidence="1">
    <location>
        <begin position="128"/>
        <end position="159"/>
    </location>
</feature>
<dbReference type="EMBL" id="JASTZU010000022">
    <property type="protein sequence ID" value="MDL4840137.1"/>
    <property type="molecule type" value="Genomic_DNA"/>
</dbReference>
<evidence type="ECO:0000313" key="2">
    <source>
        <dbReference type="EMBL" id="MDL4840137.1"/>
    </source>
</evidence>
<evidence type="ECO:0000256" key="1">
    <source>
        <dbReference type="SAM" id="Phobius"/>
    </source>
</evidence>
<gene>
    <name evidence="2" type="ORF">QQS35_06650</name>
</gene>
<feature type="transmembrane region" description="Helical" evidence="1">
    <location>
        <begin position="203"/>
        <end position="220"/>
    </location>
</feature>
<dbReference type="Proteomes" id="UP001235343">
    <property type="component" value="Unassembled WGS sequence"/>
</dbReference>
<feature type="transmembrane region" description="Helical" evidence="1">
    <location>
        <begin position="363"/>
        <end position="385"/>
    </location>
</feature>
<feature type="transmembrane region" description="Helical" evidence="1">
    <location>
        <begin position="391"/>
        <end position="412"/>
    </location>
</feature>
<keyword evidence="3" id="KW-1185">Reference proteome</keyword>
<keyword evidence="1" id="KW-0812">Transmembrane</keyword>
<keyword evidence="1" id="KW-1133">Transmembrane helix</keyword>
<organism evidence="2 3">
    <name type="scientific">Aquibacillus rhizosphaerae</name>
    <dbReference type="NCBI Taxonomy" id="3051431"/>
    <lineage>
        <taxon>Bacteria</taxon>
        <taxon>Bacillati</taxon>
        <taxon>Bacillota</taxon>
        <taxon>Bacilli</taxon>
        <taxon>Bacillales</taxon>
        <taxon>Bacillaceae</taxon>
        <taxon>Aquibacillus</taxon>
    </lineage>
</organism>
<feature type="transmembrane region" description="Helical" evidence="1">
    <location>
        <begin position="433"/>
        <end position="460"/>
    </location>
</feature>
<feature type="transmembrane region" description="Helical" evidence="1">
    <location>
        <begin position="25"/>
        <end position="54"/>
    </location>
</feature>